<dbReference type="GO" id="GO:0019264">
    <property type="term" value="P:glycine biosynthetic process from serine"/>
    <property type="evidence" value="ECO:0000318"/>
    <property type="project" value="GO_Central"/>
</dbReference>
<dbReference type="InterPro" id="IPR039429">
    <property type="entry name" value="SHMT-like_dom"/>
</dbReference>
<dbReference type="PANTHER" id="PTHR11680:SF28">
    <property type="entry name" value="SERINE HYDROXYMETHYLTRANSFERASE, MITOCHONDRIAL"/>
    <property type="match status" value="1"/>
</dbReference>
<name>M1CD88_SOLTU</name>
<dbReference type="InParanoid" id="M1CD88"/>
<organism evidence="5 6">
    <name type="scientific">Solanum tuberosum</name>
    <name type="common">Potato</name>
    <dbReference type="NCBI Taxonomy" id="4113"/>
    <lineage>
        <taxon>Eukaryota</taxon>
        <taxon>Viridiplantae</taxon>
        <taxon>Streptophyta</taxon>
        <taxon>Embryophyta</taxon>
        <taxon>Tracheophyta</taxon>
        <taxon>Spermatophyta</taxon>
        <taxon>Magnoliopsida</taxon>
        <taxon>eudicotyledons</taxon>
        <taxon>Gunneridae</taxon>
        <taxon>Pentapetalae</taxon>
        <taxon>asterids</taxon>
        <taxon>lamiids</taxon>
        <taxon>Solanales</taxon>
        <taxon>Solanaceae</taxon>
        <taxon>Solanoideae</taxon>
        <taxon>Solaneae</taxon>
        <taxon>Solanum</taxon>
    </lineage>
</organism>
<dbReference type="GO" id="GO:0030170">
    <property type="term" value="F:pyridoxal phosphate binding"/>
    <property type="evidence" value="ECO:0000318"/>
    <property type="project" value="GO_Central"/>
</dbReference>
<dbReference type="SUPFAM" id="SSF53383">
    <property type="entry name" value="PLP-dependent transferases"/>
    <property type="match status" value="1"/>
</dbReference>
<dbReference type="HOGENOM" id="CLU_1328383_0_0_1"/>
<dbReference type="GO" id="GO:0005739">
    <property type="term" value="C:mitochondrion"/>
    <property type="evidence" value="ECO:0000318"/>
    <property type="project" value="GO_Central"/>
</dbReference>
<dbReference type="RefSeq" id="XP_015160384.1">
    <property type="nucleotide sequence ID" value="XM_015304898.1"/>
</dbReference>
<dbReference type="InterPro" id="IPR015424">
    <property type="entry name" value="PyrdxlP-dep_Trfase"/>
</dbReference>
<evidence type="ECO:0000256" key="1">
    <source>
        <dbReference type="ARBA" id="ARBA00001528"/>
    </source>
</evidence>
<dbReference type="Proteomes" id="UP000011115">
    <property type="component" value="Unassembled WGS sequence"/>
</dbReference>
<dbReference type="Gene3D" id="3.40.640.10">
    <property type="entry name" value="Type I PLP-dependent aspartate aminotransferase-like (Major domain)"/>
    <property type="match status" value="2"/>
</dbReference>
<sequence length="207" mass="23573">MWIKQRNSLFEDIGSNSVDIIELEKARQWNGHKLIPSENFTSLSVMLVVRSILPIIFNERCRGTRYYGGDKYIDMTAKLCEENVLEVFKIDPATWRINVQLLTRSLINFQVSIALLESHEKCATFFRPKLIVAIASVYARLCDYACIHKIGNTQLEIIFLVDMAHINGLAVAKVIFPFKYAIPVACATQFMGGQVYVFIVLDKSLFA</sequence>
<dbReference type="KEGG" id="sot:107058768"/>
<keyword evidence="3" id="KW-0663">Pyridoxal phosphate</keyword>
<gene>
    <name evidence="5" type="primary">LOC107058768</name>
</gene>
<reference evidence="6" key="1">
    <citation type="journal article" date="2011" name="Nature">
        <title>Genome sequence and analysis of the tuber crop potato.</title>
        <authorList>
            <consortium name="The Potato Genome Sequencing Consortium"/>
        </authorList>
    </citation>
    <scope>NUCLEOTIDE SEQUENCE [LARGE SCALE GENOMIC DNA]</scope>
    <source>
        <strain evidence="6">cv. DM1-3 516 R44</strain>
    </source>
</reference>
<evidence type="ECO:0000256" key="3">
    <source>
        <dbReference type="ARBA" id="ARBA00022898"/>
    </source>
</evidence>
<accession>M1CD88</accession>
<dbReference type="Gene3D" id="3.90.1150.10">
    <property type="entry name" value="Aspartate Aminotransferase, domain 1"/>
    <property type="match status" value="1"/>
</dbReference>
<dbReference type="EnsemblPlants" id="PGSC0003DMT400065000">
    <property type="protein sequence ID" value="PGSC0003DMT400065000"/>
    <property type="gene ID" value="PGSC0003DMG400025248"/>
</dbReference>
<dbReference type="PaxDb" id="4113-PGSC0003DMT400065000"/>
<proteinExistence type="predicted"/>
<dbReference type="GO" id="GO:0046653">
    <property type="term" value="P:tetrahydrofolate metabolic process"/>
    <property type="evidence" value="ECO:0000318"/>
    <property type="project" value="GO_Central"/>
</dbReference>
<comment type="catalytic activity">
    <reaction evidence="1">
        <text>(6R)-5,10-methylene-5,6,7,8-tetrahydrofolate + glycine + H2O = (6S)-5,6,7,8-tetrahydrofolate + L-serine</text>
        <dbReference type="Rhea" id="RHEA:15481"/>
        <dbReference type="ChEBI" id="CHEBI:15377"/>
        <dbReference type="ChEBI" id="CHEBI:15636"/>
        <dbReference type="ChEBI" id="CHEBI:33384"/>
        <dbReference type="ChEBI" id="CHEBI:57305"/>
        <dbReference type="ChEBI" id="CHEBI:57453"/>
        <dbReference type="EC" id="2.1.2.1"/>
    </reaction>
</comment>
<reference evidence="5" key="2">
    <citation type="submission" date="2015-06" db="UniProtKB">
        <authorList>
            <consortium name="EnsemblPlants"/>
        </authorList>
    </citation>
    <scope>IDENTIFICATION</scope>
    <source>
        <strain evidence="5">DM1-3 516 R44</strain>
    </source>
</reference>
<dbReference type="PANTHER" id="PTHR11680">
    <property type="entry name" value="SERINE HYDROXYMETHYLTRANSFERASE"/>
    <property type="match status" value="1"/>
</dbReference>
<dbReference type="InterPro" id="IPR015421">
    <property type="entry name" value="PyrdxlP-dep_Trfase_major"/>
</dbReference>
<evidence type="ECO:0000256" key="2">
    <source>
        <dbReference type="ARBA" id="ARBA00001933"/>
    </source>
</evidence>
<dbReference type="GeneID" id="107058768"/>
<dbReference type="GO" id="GO:0035999">
    <property type="term" value="P:tetrahydrofolate interconversion"/>
    <property type="evidence" value="ECO:0007669"/>
    <property type="project" value="UniProtKB-UniPathway"/>
</dbReference>
<protein>
    <submittedName>
        <fullName evidence="5">Serine hydroxymethyltransferase</fullName>
    </submittedName>
</protein>
<dbReference type="InterPro" id="IPR049943">
    <property type="entry name" value="Ser_HO-MeTrfase-like"/>
</dbReference>
<evidence type="ECO:0000313" key="6">
    <source>
        <dbReference type="Proteomes" id="UP000011115"/>
    </source>
</evidence>
<dbReference type="eggNOG" id="KOG2467">
    <property type="taxonomic scope" value="Eukaryota"/>
</dbReference>
<dbReference type="Pfam" id="PF00464">
    <property type="entry name" value="SHMT"/>
    <property type="match status" value="1"/>
</dbReference>
<dbReference type="STRING" id="4113.M1CD88"/>
<evidence type="ECO:0000313" key="5">
    <source>
        <dbReference type="EnsemblPlants" id="PGSC0003DMT400065000"/>
    </source>
</evidence>
<keyword evidence="6" id="KW-1185">Reference proteome</keyword>
<dbReference type="OrthoDB" id="1425006at2759"/>
<comment type="cofactor">
    <cofactor evidence="2">
        <name>pyridoxal 5'-phosphate</name>
        <dbReference type="ChEBI" id="CHEBI:597326"/>
    </cofactor>
</comment>
<evidence type="ECO:0000259" key="4">
    <source>
        <dbReference type="Pfam" id="PF00464"/>
    </source>
</evidence>
<feature type="domain" description="Serine hydroxymethyltransferase-like" evidence="4">
    <location>
        <begin position="16"/>
        <end position="121"/>
    </location>
</feature>
<dbReference type="UniPathway" id="UPA00193"/>
<dbReference type="AlphaFoldDB" id="M1CD88"/>
<dbReference type="InterPro" id="IPR015422">
    <property type="entry name" value="PyrdxlP-dep_Trfase_small"/>
</dbReference>
<dbReference type="SMR" id="M1CD88"/>
<dbReference type="GO" id="GO:0004372">
    <property type="term" value="F:glycine hydroxymethyltransferase activity"/>
    <property type="evidence" value="ECO:0000318"/>
    <property type="project" value="GO_Central"/>
</dbReference>
<dbReference type="Gramene" id="PGSC0003DMT400065000">
    <property type="protein sequence ID" value="PGSC0003DMT400065000"/>
    <property type="gene ID" value="PGSC0003DMG400025248"/>
</dbReference>